<keyword evidence="11" id="KW-1185">Reference proteome</keyword>
<evidence type="ECO:0000256" key="4">
    <source>
        <dbReference type="ARBA" id="ARBA00022695"/>
    </source>
</evidence>
<gene>
    <name evidence="10" type="ORF">niasHS_009700</name>
</gene>
<dbReference type="EC" id="2.7.7.7" evidence="2"/>
<dbReference type="SUPFAM" id="SSF53098">
    <property type="entry name" value="Ribonuclease H-like"/>
    <property type="match status" value="1"/>
</dbReference>
<comment type="catalytic activity">
    <reaction evidence="8">
        <text>DNA(n) + a 2'-deoxyribonucleoside 5'-triphosphate = DNA(n+1) + diphosphate</text>
        <dbReference type="Rhea" id="RHEA:22508"/>
        <dbReference type="Rhea" id="RHEA-COMP:17339"/>
        <dbReference type="Rhea" id="RHEA-COMP:17340"/>
        <dbReference type="ChEBI" id="CHEBI:33019"/>
        <dbReference type="ChEBI" id="CHEBI:61560"/>
        <dbReference type="ChEBI" id="CHEBI:173112"/>
        <dbReference type="EC" id="2.7.7.7"/>
    </reaction>
</comment>
<evidence type="ECO:0000256" key="2">
    <source>
        <dbReference type="ARBA" id="ARBA00012417"/>
    </source>
</evidence>
<protein>
    <recommendedName>
        <fullName evidence="2">DNA-directed DNA polymerase</fullName>
        <ecNumber evidence="2">2.7.7.7</ecNumber>
    </recommendedName>
</protein>
<evidence type="ECO:0000256" key="5">
    <source>
        <dbReference type="ARBA" id="ARBA00022705"/>
    </source>
</evidence>
<proteinExistence type="inferred from homology"/>
<dbReference type="Proteomes" id="UP001620645">
    <property type="component" value="Unassembled WGS sequence"/>
</dbReference>
<dbReference type="AlphaFoldDB" id="A0ABD2J138"/>
<keyword evidence="3" id="KW-0808">Transferase</keyword>
<dbReference type="GO" id="GO:0006260">
    <property type="term" value="P:DNA replication"/>
    <property type="evidence" value="ECO:0007669"/>
    <property type="project" value="UniProtKB-KW"/>
</dbReference>
<name>A0ABD2J138_HETSC</name>
<evidence type="ECO:0000313" key="11">
    <source>
        <dbReference type="Proteomes" id="UP001620645"/>
    </source>
</evidence>
<dbReference type="InterPro" id="IPR012337">
    <property type="entry name" value="RNaseH-like_sf"/>
</dbReference>
<comment type="caution">
    <text evidence="10">The sequence shown here is derived from an EMBL/GenBank/DDBJ whole genome shotgun (WGS) entry which is preliminary data.</text>
</comment>
<dbReference type="InterPro" id="IPR004868">
    <property type="entry name" value="DNA-dir_DNA_pol_B_mt/vir"/>
</dbReference>
<organism evidence="10 11">
    <name type="scientific">Heterodera schachtii</name>
    <name type="common">Sugarbeet cyst nematode worm</name>
    <name type="synonym">Tylenchus schachtii</name>
    <dbReference type="NCBI Taxonomy" id="97005"/>
    <lineage>
        <taxon>Eukaryota</taxon>
        <taxon>Metazoa</taxon>
        <taxon>Ecdysozoa</taxon>
        <taxon>Nematoda</taxon>
        <taxon>Chromadorea</taxon>
        <taxon>Rhabditida</taxon>
        <taxon>Tylenchina</taxon>
        <taxon>Tylenchomorpha</taxon>
        <taxon>Tylenchoidea</taxon>
        <taxon>Heteroderidae</taxon>
        <taxon>Heteroderinae</taxon>
        <taxon>Heterodera</taxon>
    </lineage>
</organism>
<evidence type="ECO:0000256" key="7">
    <source>
        <dbReference type="ARBA" id="ARBA00023125"/>
    </source>
</evidence>
<dbReference type="GO" id="GO:0003887">
    <property type="term" value="F:DNA-directed DNA polymerase activity"/>
    <property type="evidence" value="ECO:0007669"/>
    <property type="project" value="UniProtKB-KW"/>
</dbReference>
<evidence type="ECO:0000313" key="10">
    <source>
        <dbReference type="EMBL" id="KAL3084212.1"/>
    </source>
</evidence>
<keyword evidence="4" id="KW-0548">Nucleotidyltransferase</keyword>
<keyword evidence="6" id="KW-0239">DNA-directed DNA polymerase</keyword>
<keyword evidence="5" id="KW-0235">DNA replication</keyword>
<evidence type="ECO:0000256" key="8">
    <source>
        <dbReference type="ARBA" id="ARBA00049244"/>
    </source>
</evidence>
<accession>A0ABD2J138</accession>
<evidence type="ECO:0000256" key="1">
    <source>
        <dbReference type="ARBA" id="ARBA00005755"/>
    </source>
</evidence>
<keyword evidence="7" id="KW-0238">DNA-binding</keyword>
<evidence type="ECO:0000259" key="9">
    <source>
        <dbReference type="Pfam" id="PF03175"/>
    </source>
</evidence>
<feature type="domain" description="DNA-directed DNA polymerase family B mitochondria/virus" evidence="9">
    <location>
        <begin position="578"/>
        <end position="662"/>
    </location>
</feature>
<evidence type="ECO:0000256" key="6">
    <source>
        <dbReference type="ARBA" id="ARBA00022932"/>
    </source>
</evidence>
<dbReference type="Pfam" id="PF03175">
    <property type="entry name" value="DNA_pol_B_2"/>
    <property type="match status" value="1"/>
</dbReference>
<evidence type="ECO:0000256" key="3">
    <source>
        <dbReference type="ARBA" id="ARBA00022679"/>
    </source>
</evidence>
<dbReference type="Gene3D" id="3.30.420.10">
    <property type="entry name" value="Ribonuclease H-like superfamily/Ribonuclease H"/>
    <property type="match status" value="1"/>
</dbReference>
<dbReference type="InterPro" id="IPR036397">
    <property type="entry name" value="RNaseH_sf"/>
</dbReference>
<sequence>MDSLQIKKILSENRGTGQVFRGCFASDQLPPPSALQYPAALVVNRDSHYKECSHWCAIYARGMEAPALYYDSLAQPIPPAVTSSFLCPVVLCFMGGSALLIRSWLPRRGFLINELLGEMVQEGAGTSSSTSKTAKDYVRKLDSTIEHVPRFQYSKAKSRFSIEDVPAAANPEGLLAGIFQYSIDAAVADSRERGIHPTHLGCLISSPLLTGGDIPIPIRQITDNTVNTILNQFVKVAQSKKQQNVTLWGEPFTVVVTTVNRPGLPTKRTLKGGVRRALAPVRHRINDRSLIKINNPDERNYCLFYALQATMVAKSRGWASWKFLDYVHSRHGQQGCLQRDALQLLQQIGARPGLNAYDAEIVVPRVVDHWNNTQQRHRFAVFIFGSSGQYKPLYKYINNYYDTPIALYLNNGHFDGVKKEYGLFECGVIWDIRAHNLNGPRVHKCDERYCQTCNNFHNVERGCYIQQIEPKENDPYRIVAFDLETMQHQAMDPHQPEKREHQPNFIAARVACPDCIENGKWKRATAGCQICGPHRTVVFCQRRFMDTQVDKQVVADNPLEPFVNWLVFELPKKCDTYAYSHFGGRFDMVLVFRELFRIGFNPEMLRRGNKMYEMKVRKQKRRNPNIVFRDSFNLMPCSLAALIPSYGLDVEDKPFFPHLANRPENYGREIHPTPDDYLANGMMPGKRRQFDEWYAAHHQEPFMLDEALAR</sequence>
<dbReference type="EMBL" id="JBICCN010000238">
    <property type="protein sequence ID" value="KAL3084212.1"/>
    <property type="molecule type" value="Genomic_DNA"/>
</dbReference>
<dbReference type="GO" id="GO:0003677">
    <property type="term" value="F:DNA binding"/>
    <property type="evidence" value="ECO:0007669"/>
    <property type="project" value="UniProtKB-KW"/>
</dbReference>
<comment type="similarity">
    <text evidence="1">Belongs to the DNA polymerase type-B family.</text>
</comment>
<reference evidence="10 11" key="1">
    <citation type="submission" date="2024-10" db="EMBL/GenBank/DDBJ databases">
        <authorList>
            <person name="Kim D."/>
        </authorList>
    </citation>
    <scope>NUCLEOTIDE SEQUENCE [LARGE SCALE GENOMIC DNA]</scope>
    <source>
        <strain evidence="10">Taebaek</strain>
    </source>
</reference>